<feature type="transmembrane region" description="Helical" evidence="1">
    <location>
        <begin position="215"/>
        <end position="234"/>
    </location>
</feature>
<dbReference type="PANTHER" id="PTHR35007:SF4">
    <property type="entry name" value="CONSERVED TRANSMEMBRANE PROTEIN-RELATED"/>
    <property type="match status" value="1"/>
</dbReference>
<dbReference type="Proteomes" id="UP000219612">
    <property type="component" value="Unassembled WGS sequence"/>
</dbReference>
<proteinExistence type="predicted"/>
<evidence type="ECO:0000313" key="2">
    <source>
        <dbReference type="EMBL" id="SNY70902.1"/>
    </source>
</evidence>
<gene>
    <name evidence="2" type="ORF">SAMN05421748_13885</name>
</gene>
<keyword evidence="3" id="KW-1185">Reference proteome</keyword>
<name>A0A285KE71_9ACTN</name>
<protein>
    <submittedName>
        <fullName evidence="2">Tight adherence protein B</fullName>
    </submittedName>
</protein>
<accession>A0A285KE71</accession>
<sequence>MNWWGPCLVMAAALAIVWRGGPRPPAVSLVDLRRRLLPVATARPRQALACAVGGTMAVALIAGGPVAAIVAAVYAGLAGRALIRRSARRRAAANRAAALDLLAALAADLRAGLPPAEMSVGRSQAVEAVAGAERLSRLTAAVWQLAERTGAPVADLVEGIEADARAADRAAAHANAQAAGAQATAMLLAALPIGGIGLGLLIGADPLYVLLRTPLGGVCAVTAVLLQGAGLLWAERLVGQ</sequence>
<keyword evidence="1" id="KW-0472">Membrane</keyword>
<keyword evidence="1" id="KW-0812">Transmembrane</keyword>
<dbReference type="AlphaFoldDB" id="A0A285KE71"/>
<feature type="transmembrane region" description="Helical" evidence="1">
    <location>
        <begin position="46"/>
        <end position="79"/>
    </location>
</feature>
<organism evidence="2 3">
    <name type="scientific">Paractinoplanes atraurantiacus</name>
    <dbReference type="NCBI Taxonomy" id="1036182"/>
    <lineage>
        <taxon>Bacteria</taxon>
        <taxon>Bacillati</taxon>
        <taxon>Actinomycetota</taxon>
        <taxon>Actinomycetes</taxon>
        <taxon>Micromonosporales</taxon>
        <taxon>Micromonosporaceae</taxon>
        <taxon>Paractinoplanes</taxon>
    </lineage>
</organism>
<evidence type="ECO:0000256" key="1">
    <source>
        <dbReference type="SAM" id="Phobius"/>
    </source>
</evidence>
<reference evidence="3" key="1">
    <citation type="submission" date="2017-09" db="EMBL/GenBank/DDBJ databases">
        <authorList>
            <person name="Varghese N."/>
            <person name="Submissions S."/>
        </authorList>
    </citation>
    <scope>NUCLEOTIDE SEQUENCE [LARGE SCALE GENOMIC DNA]</scope>
    <source>
        <strain evidence="3">CGMCC 4.6857</strain>
    </source>
</reference>
<dbReference type="EMBL" id="OBDY01000038">
    <property type="protein sequence ID" value="SNY70902.1"/>
    <property type="molecule type" value="Genomic_DNA"/>
</dbReference>
<keyword evidence="1" id="KW-1133">Transmembrane helix</keyword>
<dbReference type="PANTHER" id="PTHR35007">
    <property type="entry name" value="INTEGRAL MEMBRANE PROTEIN-RELATED"/>
    <property type="match status" value="1"/>
</dbReference>
<dbReference type="RefSeq" id="WP_245923785.1">
    <property type="nucleotide sequence ID" value="NZ_OBDY01000038.1"/>
</dbReference>
<evidence type="ECO:0000313" key="3">
    <source>
        <dbReference type="Proteomes" id="UP000219612"/>
    </source>
</evidence>
<feature type="transmembrane region" description="Helical" evidence="1">
    <location>
        <begin position="185"/>
        <end position="203"/>
    </location>
</feature>